<dbReference type="Pfam" id="PF13538">
    <property type="entry name" value="UvrD_C_2"/>
    <property type="match status" value="1"/>
</dbReference>
<keyword evidence="2" id="KW-0067">ATP-binding</keyword>
<dbReference type="SUPFAM" id="SSF52540">
    <property type="entry name" value="P-loop containing nucleoside triphosphate hydrolases"/>
    <property type="match status" value="2"/>
</dbReference>
<accession>A0A9X6ST21</accession>
<dbReference type="GO" id="GO:0006310">
    <property type="term" value="P:DNA recombination"/>
    <property type="evidence" value="ECO:0007669"/>
    <property type="project" value="TreeGrafter"/>
</dbReference>
<evidence type="ECO:0000256" key="2">
    <source>
        <dbReference type="ARBA" id="ARBA00022840"/>
    </source>
</evidence>
<evidence type="ECO:0000313" key="5">
    <source>
        <dbReference type="Proteomes" id="UP000219922"/>
    </source>
</evidence>
<reference evidence="4 5" key="1">
    <citation type="submission" date="2017-09" db="EMBL/GenBank/DDBJ databases">
        <title>Large-scale bioinformatics analysis of Bacillus genomes uncovers conserved roles of natural products in bacterial physiology.</title>
        <authorList>
            <consortium name="Agbiome Team Llc"/>
            <person name="Bleich R.M."/>
            <person name="Grubbs K.J."/>
            <person name="Santa Maria K.C."/>
            <person name="Allen S.E."/>
            <person name="Farag S."/>
            <person name="Shank E.A."/>
            <person name="Bowers A."/>
        </authorList>
    </citation>
    <scope>NUCLEOTIDE SEQUENCE [LARGE SCALE GENOMIC DNA]</scope>
    <source>
        <strain evidence="4 5">AFS092789</strain>
    </source>
</reference>
<dbReference type="Pfam" id="PF18335">
    <property type="entry name" value="SH3_13"/>
    <property type="match status" value="1"/>
</dbReference>
<dbReference type="SMART" id="SM00382">
    <property type="entry name" value="AAA"/>
    <property type="match status" value="1"/>
</dbReference>
<feature type="domain" description="AAA+ ATPase" evidence="3">
    <location>
        <begin position="334"/>
        <end position="484"/>
    </location>
</feature>
<protein>
    <recommendedName>
        <fullName evidence="3">AAA+ ATPase domain-containing protein</fullName>
    </recommendedName>
</protein>
<dbReference type="EMBL" id="NVMX01000149">
    <property type="protein sequence ID" value="PDZ94645.1"/>
    <property type="molecule type" value="Genomic_DNA"/>
</dbReference>
<dbReference type="InterPro" id="IPR027785">
    <property type="entry name" value="UvrD-like_helicase_C"/>
</dbReference>
<dbReference type="Pfam" id="PF23139">
    <property type="entry name" value="OB_YrrC"/>
    <property type="match status" value="1"/>
</dbReference>
<name>A0A9X6ST21_BACCE</name>
<dbReference type="InterPro" id="IPR055446">
    <property type="entry name" value="RecD2_N_OB"/>
</dbReference>
<sequence>MNIKQFEAKVTKVIFRNLKNHYSILLARVDGVNETLIGYFPVINEGITIEFFGKKEIGRNKREQYRVESYSIELPSTNHQLYYFLINDFINMDLKLASTIVDKIGTEYITKYKDKKYIIEKLGEPYFDEYKEDIIKARLRLDDIQNKLLVMESMVNMGFPNDVSAKVAFSEFKITPLALKSNPYQLIFPFDLNFQLIDNIALNNGTSFNGDLRIHEGICFLLDEAVSKYSHIYLPREELLSKLNRLLKINISLDTFKKHELILEEQKRIYCDVELHIYGYRYFQAELQLSQDLYRLNDGNQENLVEIKELINTLSTDPIVYSDEQLTVIEEVLLYPLTIISGAAGTGKTTLLRKIIRLLETMKNKDKKITDPDYYRICLCAPTGKAAERMKEVTGKEARTIHSILNLHPIFKTPTFHQDNPLDCDCLIIDESSMNDTILFSHILNAAKENCKVIIVGDNDQLPAIGPGNVLTELLNSEEFRSFRLSRVYRQGSDSNILDLATAIREGNSDVAPILYKKTDDFTFIENNNVNELSNIIVKTVDILYNKPNLDFYKDIQIVTPMHKSPIGTMELNYKIQKLLNEKSKRKKISVGDKDFYIGDKVIHTVNNNEKKVYNGETGKIISIINKIVTVEFSNSKECTYAGDELFELDLAFALSVHKMQGSESAIVIFPIHYVFSNMLQRKLIYTGITRAKQKLLLMGQVDAVARGIKNDTSESRNCNLAQRLIESRLTHLFR</sequence>
<dbReference type="GO" id="GO:0009338">
    <property type="term" value="C:exodeoxyribonuclease V complex"/>
    <property type="evidence" value="ECO:0007669"/>
    <property type="project" value="TreeGrafter"/>
</dbReference>
<dbReference type="Gene3D" id="3.40.50.300">
    <property type="entry name" value="P-loop containing nucleotide triphosphate hydrolases"/>
    <property type="match status" value="2"/>
</dbReference>
<dbReference type="RefSeq" id="WP_098006838.1">
    <property type="nucleotide sequence ID" value="NZ_NVMX01000149.1"/>
</dbReference>
<dbReference type="AlphaFoldDB" id="A0A9X6ST21"/>
<proteinExistence type="predicted"/>
<dbReference type="Gene3D" id="2.30.30.940">
    <property type="match status" value="1"/>
</dbReference>
<dbReference type="Pfam" id="PF13604">
    <property type="entry name" value="AAA_30"/>
    <property type="match status" value="1"/>
</dbReference>
<comment type="caution">
    <text evidence="4">The sequence shown here is derived from an EMBL/GenBank/DDBJ whole genome shotgun (WGS) entry which is preliminary data.</text>
</comment>
<dbReference type="GO" id="GO:0017116">
    <property type="term" value="F:single-stranded DNA helicase activity"/>
    <property type="evidence" value="ECO:0007669"/>
    <property type="project" value="TreeGrafter"/>
</dbReference>
<dbReference type="GO" id="GO:0005524">
    <property type="term" value="F:ATP binding"/>
    <property type="evidence" value="ECO:0007669"/>
    <property type="project" value="UniProtKB-KW"/>
</dbReference>
<organism evidence="4 5">
    <name type="scientific">Bacillus cereus</name>
    <dbReference type="NCBI Taxonomy" id="1396"/>
    <lineage>
        <taxon>Bacteria</taxon>
        <taxon>Bacillati</taxon>
        <taxon>Bacillota</taxon>
        <taxon>Bacilli</taxon>
        <taxon>Bacillales</taxon>
        <taxon>Bacillaceae</taxon>
        <taxon>Bacillus</taxon>
        <taxon>Bacillus cereus group</taxon>
    </lineage>
</organism>
<dbReference type="PANTHER" id="PTHR43788">
    <property type="entry name" value="DNA2/NAM7 HELICASE FAMILY MEMBER"/>
    <property type="match status" value="1"/>
</dbReference>
<dbReference type="Gene3D" id="1.10.10.2220">
    <property type="match status" value="1"/>
</dbReference>
<dbReference type="InterPro" id="IPR027417">
    <property type="entry name" value="P-loop_NTPase"/>
</dbReference>
<evidence type="ECO:0000259" key="3">
    <source>
        <dbReference type="SMART" id="SM00382"/>
    </source>
</evidence>
<dbReference type="PANTHER" id="PTHR43788:SF6">
    <property type="entry name" value="DNA HELICASE B"/>
    <property type="match status" value="1"/>
</dbReference>
<dbReference type="InterPro" id="IPR003593">
    <property type="entry name" value="AAA+_ATPase"/>
</dbReference>
<gene>
    <name evidence="4" type="ORF">CON36_32750</name>
</gene>
<evidence type="ECO:0000313" key="4">
    <source>
        <dbReference type="EMBL" id="PDZ94645.1"/>
    </source>
</evidence>
<dbReference type="CDD" id="cd18809">
    <property type="entry name" value="SF1_C_RecD"/>
    <property type="match status" value="1"/>
</dbReference>
<dbReference type="InterPro" id="IPR050534">
    <property type="entry name" value="Coronavir_polyprotein_1ab"/>
</dbReference>
<dbReference type="CDD" id="cd17933">
    <property type="entry name" value="DEXSc_RecD-like"/>
    <property type="match status" value="1"/>
</dbReference>
<evidence type="ECO:0000256" key="1">
    <source>
        <dbReference type="ARBA" id="ARBA00022741"/>
    </source>
</evidence>
<keyword evidence="1" id="KW-0547">Nucleotide-binding</keyword>
<dbReference type="InterPro" id="IPR041451">
    <property type="entry name" value="RecD2_SH13"/>
</dbReference>
<dbReference type="Proteomes" id="UP000219922">
    <property type="component" value="Unassembled WGS sequence"/>
</dbReference>